<feature type="chain" id="PRO_5023112187" description="Lipoprotein" evidence="2">
    <location>
        <begin position="29"/>
        <end position="175"/>
    </location>
</feature>
<reference evidence="3 4" key="1">
    <citation type="journal article" date="1992" name="Lakartidningen">
        <title>[Penicillin V and not amoxicillin is the first choice preparation in acute otitis].</title>
        <authorList>
            <person name="Kamme C."/>
            <person name="Lundgren K."/>
            <person name="Prellner K."/>
        </authorList>
    </citation>
    <scope>NUCLEOTIDE SEQUENCE [LARGE SCALE GENOMIC DNA]</scope>
    <source>
        <strain evidence="3 4">PC4580III</strain>
    </source>
</reference>
<feature type="signal peptide" evidence="2">
    <location>
        <begin position="1"/>
        <end position="28"/>
    </location>
</feature>
<evidence type="ECO:0000256" key="1">
    <source>
        <dbReference type="SAM" id="MobiDB-lite"/>
    </source>
</evidence>
<dbReference type="AlphaFoldDB" id="A0A5C8EKN8"/>
<sequence>MKRQTKKFYLLLLIILSLIALFSISCNNNNNKDKTGAEEVEKDKTVAEETKKDETGTKEINKDKTEKKEVKEERKLSYYAGDWYEKPEKKATEKNILTINTDGSIILKISDVKIPSNSITRVSDTNYTTSYNDSASDVNVKLTLIFSSDTEGKLMMESKEESGEDLVATIDIIKK</sequence>
<dbReference type="EMBL" id="SAYB01000003">
    <property type="protein sequence ID" value="TXJ38293.1"/>
    <property type="molecule type" value="Genomic_DNA"/>
</dbReference>
<dbReference type="RefSeq" id="WP_147770884.1">
    <property type="nucleotide sequence ID" value="NZ_SAYB01000003.1"/>
</dbReference>
<evidence type="ECO:0008006" key="5">
    <source>
        <dbReference type="Google" id="ProtNLM"/>
    </source>
</evidence>
<gene>
    <name evidence="3" type="ORF">EPJ78_06260</name>
</gene>
<keyword evidence="2" id="KW-0732">Signal</keyword>
<feature type="region of interest" description="Disordered" evidence="1">
    <location>
        <begin position="32"/>
        <end position="71"/>
    </location>
</feature>
<proteinExistence type="predicted"/>
<dbReference type="Proteomes" id="UP000322814">
    <property type="component" value="Unassembled WGS sequence"/>
</dbReference>
<comment type="caution">
    <text evidence="3">The sequence shown here is derived from an EMBL/GenBank/DDBJ whole genome shotgun (WGS) entry which is preliminary data.</text>
</comment>
<protein>
    <recommendedName>
        <fullName evidence="5">Lipoprotein</fullName>
    </recommendedName>
</protein>
<organism evidence="3 4">
    <name type="scientific">Brachyspira aalborgi</name>
    <dbReference type="NCBI Taxonomy" id="29522"/>
    <lineage>
        <taxon>Bacteria</taxon>
        <taxon>Pseudomonadati</taxon>
        <taxon>Spirochaetota</taxon>
        <taxon>Spirochaetia</taxon>
        <taxon>Brachyspirales</taxon>
        <taxon>Brachyspiraceae</taxon>
        <taxon>Brachyspira</taxon>
    </lineage>
</organism>
<dbReference type="PROSITE" id="PS51257">
    <property type="entry name" value="PROKAR_LIPOPROTEIN"/>
    <property type="match status" value="1"/>
</dbReference>
<name>A0A5C8EKN8_9SPIR</name>
<evidence type="ECO:0000256" key="2">
    <source>
        <dbReference type="SAM" id="SignalP"/>
    </source>
</evidence>
<evidence type="ECO:0000313" key="4">
    <source>
        <dbReference type="Proteomes" id="UP000322814"/>
    </source>
</evidence>
<evidence type="ECO:0000313" key="3">
    <source>
        <dbReference type="EMBL" id="TXJ38293.1"/>
    </source>
</evidence>
<accession>A0A5C8EKN8</accession>